<feature type="domain" description="Cyclin-like" evidence="2">
    <location>
        <begin position="58"/>
        <end position="145"/>
    </location>
</feature>
<evidence type="ECO:0000313" key="3">
    <source>
        <dbReference type="EMBL" id="ORE01340.1"/>
    </source>
</evidence>
<dbReference type="InterPro" id="IPR043198">
    <property type="entry name" value="Cyclin/Ssn8"/>
</dbReference>
<comment type="similarity">
    <text evidence="1">Belongs to the cyclin family.</text>
</comment>
<dbReference type="AlphaFoldDB" id="A0A1X0QNK6"/>
<dbReference type="PANTHER" id="PTHR10026">
    <property type="entry name" value="CYCLIN"/>
    <property type="match status" value="1"/>
</dbReference>
<organism evidence="3">
    <name type="scientific">Rhizopus microsporus var. microsporus</name>
    <dbReference type="NCBI Taxonomy" id="86635"/>
    <lineage>
        <taxon>Eukaryota</taxon>
        <taxon>Fungi</taxon>
        <taxon>Fungi incertae sedis</taxon>
        <taxon>Mucoromycota</taxon>
        <taxon>Mucoromycotina</taxon>
        <taxon>Mucoromycetes</taxon>
        <taxon>Mucorales</taxon>
        <taxon>Mucorineae</taxon>
        <taxon>Rhizopodaceae</taxon>
        <taxon>Rhizopus</taxon>
    </lineage>
</organism>
<dbReference type="InterPro" id="IPR013763">
    <property type="entry name" value="Cyclin-like_dom"/>
</dbReference>
<dbReference type="Gene3D" id="1.10.472.10">
    <property type="entry name" value="Cyclin-like"/>
    <property type="match status" value="2"/>
</dbReference>
<dbReference type="Pfam" id="PF00134">
    <property type="entry name" value="Cyclin_N"/>
    <property type="match status" value="1"/>
</dbReference>
<dbReference type="EMBL" id="KV922148">
    <property type="protein sequence ID" value="ORE01340.1"/>
    <property type="molecule type" value="Genomic_DNA"/>
</dbReference>
<dbReference type="SUPFAM" id="SSF47954">
    <property type="entry name" value="Cyclin-like"/>
    <property type="match status" value="2"/>
</dbReference>
<gene>
    <name evidence="3" type="ORF">BCV72DRAFT_246023</name>
</gene>
<dbReference type="InterPro" id="IPR036915">
    <property type="entry name" value="Cyclin-like_sf"/>
</dbReference>
<dbReference type="SMART" id="SM00385">
    <property type="entry name" value="CYCLIN"/>
    <property type="match status" value="1"/>
</dbReference>
<dbReference type="VEuPathDB" id="FungiDB:BCV72DRAFT_246023"/>
<reference evidence="3" key="1">
    <citation type="journal article" date="2016" name="Proc. Natl. Acad. Sci. U.S.A.">
        <title>Lipid metabolic changes in an early divergent fungus govern the establishment of a mutualistic symbiosis with endobacteria.</title>
        <authorList>
            <person name="Lastovetsky O.A."/>
            <person name="Gaspar M.L."/>
            <person name="Mondo S.J."/>
            <person name="LaButti K.M."/>
            <person name="Sandor L."/>
            <person name="Grigoriev I.V."/>
            <person name="Henry S.A."/>
            <person name="Pawlowska T.E."/>
        </authorList>
    </citation>
    <scope>NUCLEOTIDE SEQUENCE [LARGE SCALE GENOMIC DNA]</scope>
    <source>
        <strain evidence="3">ATCC 52814</strain>
    </source>
</reference>
<name>A0A1X0QNK6_RHIZD</name>
<dbReference type="GO" id="GO:0016538">
    <property type="term" value="F:cyclin-dependent protein serine/threonine kinase regulator activity"/>
    <property type="evidence" value="ECO:0007669"/>
    <property type="project" value="InterPro"/>
</dbReference>
<dbReference type="InterPro" id="IPR006671">
    <property type="entry name" value="Cyclin_N"/>
</dbReference>
<dbReference type="GO" id="GO:0006357">
    <property type="term" value="P:regulation of transcription by RNA polymerase II"/>
    <property type="evidence" value="ECO:0007669"/>
    <property type="project" value="InterPro"/>
</dbReference>
<keyword evidence="1" id="KW-0195">Cyclin</keyword>
<accession>A0A1X0QNK6</accession>
<dbReference type="Proteomes" id="UP000242414">
    <property type="component" value="Unassembled WGS sequence"/>
</dbReference>
<sequence length="286" mass="33163">MCPENYTSSLYLYVMNHTSNSRAVDRWSISKEERLYSPSIEDGMSLEEEFAWRMRGVCFIQIAGSRLELPLPVVGTASTLFHRFYTVASLYEFPYDKIAATCLFVACKSEETARRAFDIAKIWSFGSEEDIYEEDINEFADEILNYELIVVDLTRFDLDIDHPYYYLYDICEQIQVPEEVINTCVAMMNDSYRLPFIQWYGNRLMAVVLLMMSFCGCEVEYEIDPDSELAHYMEEHSQVIPGIRNDSYSRWLLTAFNTIEIVGSVMDMYKLFSTIYASPTGSPTLP</sequence>
<dbReference type="OrthoDB" id="25002at2759"/>
<evidence type="ECO:0000256" key="1">
    <source>
        <dbReference type="RuleBase" id="RU000383"/>
    </source>
</evidence>
<evidence type="ECO:0000259" key="2">
    <source>
        <dbReference type="SMART" id="SM00385"/>
    </source>
</evidence>
<protein>
    <submittedName>
        <fullName evidence="3">Cyclin-like protein</fullName>
    </submittedName>
</protein>
<proteinExistence type="inferred from homology"/>